<dbReference type="SUPFAM" id="SSF46785">
    <property type="entry name" value="Winged helix' DNA-binding domain"/>
    <property type="match status" value="1"/>
</dbReference>
<dbReference type="InterPro" id="IPR036390">
    <property type="entry name" value="WH_DNA-bd_sf"/>
</dbReference>
<dbReference type="GO" id="GO:0003677">
    <property type="term" value="F:DNA binding"/>
    <property type="evidence" value="ECO:0007669"/>
    <property type="project" value="UniProtKB-KW"/>
</dbReference>
<dbReference type="Pfam" id="PF00392">
    <property type="entry name" value="GntR"/>
    <property type="match status" value="1"/>
</dbReference>
<evidence type="ECO:0000256" key="3">
    <source>
        <dbReference type="ARBA" id="ARBA00023163"/>
    </source>
</evidence>
<dbReference type="InterPro" id="IPR008920">
    <property type="entry name" value="TF_FadR/GntR_C"/>
</dbReference>
<dbReference type="EMBL" id="LOQT01000015">
    <property type="protein sequence ID" value="OKX82529.1"/>
    <property type="molecule type" value="Genomic_DNA"/>
</dbReference>
<evidence type="ECO:0000313" key="5">
    <source>
        <dbReference type="EMBL" id="OKX82529.1"/>
    </source>
</evidence>
<accession>A0AB36ICF0</accession>
<feature type="domain" description="HTH gntR-type" evidence="4">
    <location>
        <begin position="24"/>
        <end position="91"/>
    </location>
</feature>
<dbReference type="Gene3D" id="1.20.120.530">
    <property type="entry name" value="GntR ligand-binding domain-like"/>
    <property type="match status" value="1"/>
</dbReference>
<dbReference type="GO" id="GO:0003700">
    <property type="term" value="F:DNA-binding transcription factor activity"/>
    <property type="evidence" value="ECO:0007669"/>
    <property type="project" value="InterPro"/>
</dbReference>
<dbReference type="Pfam" id="PF07729">
    <property type="entry name" value="FCD"/>
    <property type="match status" value="1"/>
</dbReference>
<dbReference type="InterPro" id="IPR000524">
    <property type="entry name" value="Tscrpt_reg_HTH_GntR"/>
</dbReference>
<dbReference type="PANTHER" id="PTHR43537:SF24">
    <property type="entry name" value="GLUCONATE OPERON TRANSCRIPTIONAL REPRESSOR"/>
    <property type="match status" value="1"/>
</dbReference>
<dbReference type="InterPro" id="IPR011711">
    <property type="entry name" value="GntR_C"/>
</dbReference>
<dbReference type="Proteomes" id="UP000186091">
    <property type="component" value="Unassembled WGS sequence"/>
</dbReference>
<keyword evidence="2" id="KW-0238">DNA-binding</keyword>
<gene>
    <name evidence="5" type="ORF">AUP69_06460</name>
</gene>
<dbReference type="SUPFAM" id="SSF48008">
    <property type="entry name" value="GntR ligand-binding domain-like"/>
    <property type="match status" value="1"/>
</dbReference>
<sequence>MLRAMMFFMPGPNTPNAALPFQRRQFSNHIAEHIRGEILDGTRRPGEFLRLDEVAKQLGVSVTPVREALVSLSVEGFVKHAERRGFLVSNLRRSDLEDLYALLAQVAARLAERAAMAMNESELELLSSIHGQMVQAANDGNFEQVEYTNDEFHRVINRAADSPKLAWVLLSILKYVPKRSYAGSEGFSKMLVEHHLHILQALEQKDSKGAHSAMYKHEEETMAEVLEILDRRGVFEAKD</sequence>
<evidence type="ECO:0000259" key="4">
    <source>
        <dbReference type="PROSITE" id="PS50949"/>
    </source>
</evidence>
<protein>
    <submittedName>
        <fullName evidence="5">GntR family transcriptional regulator</fullName>
    </submittedName>
</protein>
<comment type="caution">
    <text evidence="5">The sequence shown here is derived from an EMBL/GenBank/DDBJ whole genome shotgun (WGS) entry which is preliminary data.</text>
</comment>
<organism evidence="5 6">
    <name type="scientific">Corynebacterium glutamicum</name>
    <name type="common">Brevibacterium saccharolyticum</name>
    <dbReference type="NCBI Taxonomy" id="1718"/>
    <lineage>
        <taxon>Bacteria</taxon>
        <taxon>Bacillati</taxon>
        <taxon>Actinomycetota</taxon>
        <taxon>Actinomycetes</taxon>
        <taxon>Mycobacteriales</taxon>
        <taxon>Corynebacteriaceae</taxon>
        <taxon>Corynebacterium</taxon>
    </lineage>
</organism>
<dbReference type="PANTHER" id="PTHR43537">
    <property type="entry name" value="TRANSCRIPTIONAL REGULATOR, GNTR FAMILY"/>
    <property type="match status" value="1"/>
</dbReference>
<dbReference type="Gene3D" id="1.10.10.10">
    <property type="entry name" value="Winged helix-like DNA-binding domain superfamily/Winged helix DNA-binding domain"/>
    <property type="match status" value="1"/>
</dbReference>
<dbReference type="InterPro" id="IPR036388">
    <property type="entry name" value="WH-like_DNA-bd_sf"/>
</dbReference>
<proteinExistence type="predicted"/>
<reference evidence="5 6" key="1">
    <citation type="submission" date="2015-12" db="EMBL/GenBank/DDBJ databases">
        <title>Genome sequence of Corynebacterium AS 1.542.</title>
        <authorList>
            <person name="Yang J."/>
            <person name="Yang S."/>
        </authorList>
    </citation>
    <scope>NUCLEOTIDE SEQUENCE [LARGE SCALE GENOMIC DNA]</scope>
    <source>
        <strain evidence="5 6">AS 1.542</strain>
    </source>
</reference>
<dbReference type="SMART" id="SM00345">
    <property type="entry name" value="HTH_GNTR"/>
    <property type="match status" value="1"/>
</dbReference>
<dbReference type="PROSITE" id="PS50949">
    <property type="entry name" value="HTH_GNTR"/>
    <property type="match status" value="1"/>
</dbReference>
<evidence type="ECO:0000256" key="1">
    <source>
        <dbReference type="ARBA" id="ARBA00023015"/>
    </source>
</evidence>
<keyword evidence="3" id="KW-0804">Transcription</keyword>
<dbReference type="AlphaFoldDB" id="A0AB36ICF0"/>
<evidence type="ECO:0000313" key="6">
    <source>
        <dbReference type="Proteomes" id="UP000186091"/>
    </source>
</evidence>
<keyword evidence="1" id="KW-0805">Transcription regulation</keyword>
<name>A0AB36ICF0_CORGT</name>
<dbReference type="SMART" id="SM00895">
    <property type="entry name" value="FCD"/>
    <property type="match status" value="1"/>
</dbReference>
<evidence type="ECO:0000256" key="2">
    <source>
        <dbReference type="ARBA" id="ARBA00023125"/>
    </source>
</evidence>